<dbReference type="PANTHER" id="PTHR44329:SF214">
    <property type="entry name" value="PROTEIN KINASE DOMAIN-CONTAINING PROTEIN"/>
    <property type="match status" value="1"/>
</dbReference>
<dbReference type="AlphaFoldDB" id="A0A139AEW2"/>
<feature type="domain" description="Protein kinase" evidence="1">
    <location>
        <begin position="1"/>
        <end position="105"/>
    </location>
</feature>
<dbReference type="InterPro" id="IPR051681">
    <property type="entry name" value="Ser/Thr_Kinases-Pseudokinases"/>
</dbReference>
<feature type="non-terminal residue" evidence="2">
    <location>
        <position position="105"/>
    </location>
</feature>
<dbReference type="SUPFAM" id="SSF56112">
    <property type="entry name" value="Protein kinase-like (PK-like)"/>
    <property type="match status" value="1"/>
</dbReference>
<dbReference type="Pfam" id="PF07714">
    <property type="entry name" value="PK_Tyr_Ser-Thr"/>
    <property type="match status" value="1"/>
</dbReference>
<gene>
    <name evidence="2" type="ORF">M427DRAFT_90820</name>
</gene>
<dbReference type="PROSITE" id="PS50011">
    <property type="entry name" value="PROTEIN_KINASE_DOM"/>
    <property type="match status" value="1"/>
</dbReference>
<protein>
    <submittedName>
        <fullName evidence="2">Kinase-like protein</fullName>
    </submittedName>
</protein>
<reference evidence="2 3" key="1">
    <citation type="journal article" date="2015" name="Genome Biol. Evol.">
        <title>Phylogenomic analyses indicate that early fungi evolved digesting cell walls of algal ancestors of land plants.</title>
        <authorList>
            <person name="Chang Y."/>
            <person name="Wang S."/>
            <person name="Sekimoto S."/>
            <person name="Aerts A.L."/>
            <person name="Choi C."/>
            <person name="Clum A."/>
            <person name="LaButti K.M."/>
            <person name="Lindquist E.A."/>
            <person name="Yee Ngan C."/>
            <person name="Ohm R.A."/>
            <person name="Salamov A.A."/>
            <person name="Grigoriev I.V."/>
            <person name="Spatafora J.W."/>
            <person name="Berbee M.L."/>
        </authorList>
    </citation>
    <scope>NUCLEOTIDE SEQUENCE [LARGE SCALE GENOMIC DNA]</scope>
    <source>
        <strain evidence="2 3">JEL478</strain>
    </source>
</reference>
<proteinExistence type="predicted"/>
<dbReference type="GO" id="GO:0004674">
    <property type="term" value="F:protein serine/threonine kinase activity"/>
    <property type="evidence" value="ECO:0007669"/>
    <property type="project" value="TreeGrafter"/>
</dbReference>
<evidence type="ECO:0000313" key="2">
    <source>
        <dbReference type="EMBL" id="KXS15356.1"/>
    </source>
</evidence>
<dbReference type="InterPro" id="IPR000719">
    <property type="entry name" value="Prot_kinase_dom"/>
</dbReference>
<dbReference type="Proteomes" id="UP000070544">
    <property type="component" value="Unassembled WGS sequence"/>
</dbReference>
<dbReference type="PANTHER" id="PTHR44329">
    <property type="entry name" value="SERINE/THREONINE-PROTEIN KINASE TNNI3K-RELATED"/>
    <property type="match status" value="1"/>
</dbReference>
<keyword evidence="3" id="KW-1185">Reference proteome</keyword>
<dbReference type="GO" id="GO:0005524">
    <property type="term" value="F:ATP binding"/>
    <property type="evidence" value="ECO:0007669"/>
    <property type="project" value="InterPro"/>
</dbReference>
<dbReference type="STRING" id="1344416.A0A139AEW2"/>
<dbReference type="OrthoDB" id="2139971at2759"/>
<evidence type="ECO:0000313" key="3">
    <source>
        <dbReference type="Proteomes" id="UP000070544"/>
    </source>
</evidence>
<organism evidence="2 3">
    <name type="scientific">Gonapodya prolifera (strain JEL478)</name>
    <name type="common">Monoblepharis prolifera</name>
    <dbReference type="NCBI Taxonomy" id="1344416"/>
    <lineage>
        <taxon>Eukaryota</taxon>
        <taxon>Fungi</taxon>
        <taxon>Fungi incertae sedis</taxon>
        <taxon>Chytridiomycota</taxon>
        <taxon>Chytridiomycota incertae sedis</taxon>
        <taxon>Monoblepharidomycetes</taxon>
        <taxon>Monoblepharidales</taxon>
        <taxon>Gonapodyaceae</taxon>
        <taxon>Gonapodya</taxon>
    </lineage>
</organism>
<keyword evidence="2" id="KW-0808">Transferase</keyword>
<dbReference type="InterPro" id="IPR001245">
    <property type="entry name" value="Ser-Thr/Tyr_kinase_cat_dom"/>
</dbReference>
<feature type="non-terminal residue" evidence="2">
    <location>
        <position position="1"/>
    </location>
</feature>
<sequence>HANIVSLIGASWDAPEPLIISKYMPYGNVMEYIDYCKSNGQRIDKLKILHAIAAGMHYLHEYRNIVHADLKPENALVDADGTTCLTDFGFSKTLGRDAQGISDHG</sequence>
<name>A0A139AEW2_GONPJ</name>
<keyword evidence="2" id="KW-0418">Kinase</keyword>
<dbReference type="InterPro" id="IPR011009">
    <property type="entry name" value="Kinase-like_dom_sf"/>
</dbReference>
<dbReference type="OMA" id="MHYLHEY"/>
<dbReference type="Gene3D" id="1.10.510.10">
    <property type="entry name" value="Transferase(Phosphotransferase) domain 1"/>
    <property type="match status" value="1"/>
</dbReference>
<accession>A0A139AEW2</accession>
<evidence type="ECO:0000259" key="1">
    <source>
        <dbReference type="PROSITE" id="PS50011"/>
    </source>
</evidence>
<dbReference type="EMBL" id="KQ965762">
    <property type="protein sequence ID" value="KXS15356.1"/>
    <property type="molecule type" value="Genomic_DNA"/>
</dbReference>